<dbReference type="CDD" id="cd07783">
    <property type="entry name" value="ASKHA_NBD_FGGY_SePSK_AtXK1-like"/>
    <property type="match status" value="1"/>
</dbReference>
<evidence type="ECO:0000259" key="4">
    <source>
        <dbReference type="Pfam" id="PF00370"/>
    </source>
</evidence>
<dbReference type="InterPro" id="IPR018484">
    <property type="entry name" value="FGGY_N"/>
</dbReference>
<dbReference type="Gene3D" id="3.30.420.40">
    <property type="match status" value="2"/>
</dbReference>
<accession>A0A7V2T4R7</accession>
<dbReference type="InterPro" id="IPR043129">
    <property type="entry name" value="ATPase_NBD"/>
</dbReference>
<evidence type="ECO:0000313" key="6">
    <source>
        <dbReference type="EMBL" id="HFC93311.1"/>
    </source>
</evidence>
<dbReference type="AlphaFoldDB" id="A0A7V2T4R7"/>
<organism evidence="6">
    <name type="scientific">Leucothrix mucor</name>
    <dbReference type="NCBI Taxonomy" id="45248"/>
    <lineage>
        <taxon>Bacteria</taxon>
        <taxon>Pseudomonadati</taxon>
        <taxon>Pseudomonadota</taxon>
        <taxon>Gammaproteobacteria</taxon>
        <taxon>Thiotrichales</taxon>
        <taxon>Thiotrichaceae</taxon>
        <taxon>Leucothrix</taxon>
    </lineage>
</organism>
<dbReference type="Pfam" id="PF02782">
    <property type="entry name" value="FGGY_C"/>
    <property type="match status" value="1"/>
</dbReference>
<feature type="domain" description="Carbohydrate kinase FGGY N-terminal" evidence="4">
    <location>
        <begin position="6"/>
        <end position="231"/>
    </location>
</feature>
<evidence type="ECO:0000256" key="1">
    <source>
        <dbReference type="ARBA" id="ARBA00009156"/>
    </source>
</evidence>
<dbReference type="PANTHER" id="PTHR10196:SF80">
    <property type="entry name" value="D-RIBULOSE KINASE"/>
    <property type="match status" value="1"/>
</dbReference>
<dbReference type="GO" id="GO:0019150">
    <property type="term" value="F:D-ribulokinase activity"/>
    <property type="evidence" value="ECO:0007669"/>
    <property type="project" value="TreeGrafter"/>
</dbReference>
<keyword evidence="3 6" id="KW-0418">Kinase</keyword>
<gene>
    <name evidence="6" type="ORF">ENJ51_10930</name>
</gene>
<dbReference type="PANTHER" id="PTHR10196">
    <property type="entry name" value="SUGAR KINASE"/>
    <property type="match status" value="1"/>
</dbReference>
<proteinExistence type="inferred from homology"/>
<sequence>MIKPLYAGVDFGTSGCRLVLINAKQAQVYSQQIRYLNSDKQSPEIWWNALSQLLISCPSEFKKCLQSISIDGTSGTLLLADKKGKPSSATLMYNDTRASDEAAKIAQIAPPESGAQGSSSALARFIWLLKNTSNNNHHANVLHQADWVMGMLAGEFGHSDENNCLKLGYDSINQQWPDWFDQLSIPMDYLPKVHQAGKKIALIDVQIAKLFALPLDLSIVTGTTDSIAAFIATGISRVGEAVTSLGSTLAIKFISDVPLFAPEYGIYSHRLGNNWLIGGASNSGGAVLLKYFTAQQLSDMTPLLNPEKPTGLDYYPLVKHGERFPFADLKKKPLLTPRPDSDVEYFQAMLEGIAEIESLAYQRLAELGASELSAVYSVGGGSNNKAWTQIRKNKLDVALMTPNNTEAAYGTALLALQAMLKT</sequence>
<dbReference type="SUPFAM" id="SSF53067">
    <property type="entry name" value="Actin-like ATPase domain"/>
    <property type="match status" value="2"/>
</dbReference>
<evidence type="ECO:0000256" key="3">
    <source>
        <dbReference type="ARBA" id="ARBA00022777"/>
    </source>
</evidence>
<dbReference type="Pfam" id="PF00370">
    <property type="entry name" value="FGGY_N"/>
    <property type="match status" value="1"/>
</dbReference>
<comment type="caution">
    <text evidence="6">The sequence shown here is derived from an EMBL/GenBank/DDBJ whole genome shotgun (WGS) entry which is preliminary data.</text>
</comment>
<keyword evidence="2" id="KW-0808">Transferase</keyword>
<comment type="similarity">
    <text evidence="1">Belongs to the FGGY kinase family.</text>
</comment>
<evidence type="ECO:0000256" key="2">
    <source>
        <dbReference type="ARBA" id="ARBA00022679"/>
    </source>
</evidence>
<dbReference type="EMBL" id="DRMS01000410">
    <property type="protein sequence ID" value="HFC93311.1"/>
    <property type="molecule type" value="Genomic_DNA"/>
</dbReference>
<feature type="domain" description="Carbohydrate kinase FGGY C-terminal" evidence="5">
    <location>
        <begin position="273"/>
        <end position="418"/>
    </location>
</feature>
<dbReference type="InterPro" id="IPR018485">
    <property type="entry name" value="FGGY_C"/>
</dbReference>
<dbReference type="GO" id="GO:0004856">
    <property type="term" value="F:D-xylulokinase activity"/>
    <property type="evidence" value="ECO:0007669"/>
    <property type="project" value="TreeGrafter"/>
</dbReference>
<evidence type="ECO:0000259" key="5">
    <source>
        <dbReference type="Pfam" id="PF02782"/>
    </source>
</evidence>
<reference evidence="6" key="1">
    <citation type="journal article" date="2020" name="mSystems">
        <title>Genome- and Community-Level Interaction Insights into Carbon Utilization and Element Cycling Functions of Hydrothermarchaeota in Hydrothermal Sediment.</title>
        <authorList>
            <person name="Zhou Z."/>
            <person name="Liu Y."/>
            <person name="Xu W."/>
            <person name="Pan J."/>
            <person name="Luo Z.H."/>
            <person name="Li M."/>
        </authorList>
    </citation>
    <scope>NUCLEOTIDE SEQUENCE [LARGE SCALE GENOMIC DNA]</scope>
    <source>
        <strain evidence="6">HyVt-493</strain>
    </source>
</reference>
<protein>
    <submittedName>
        <fullName evidence="6">Carbohydrate kinase</fullName>
    </submittedName>
</protein>
<name>A0A7V2T4R7_LEUMU</name>
<dbReference type="GO" id="GO:0005997">
    <property type="term" value="P:xylulose metabolic process"/>
    <property type="evidence" value="ECO:0007669"/>
    <property type="project" value="TreeGrafter"/>
</dbReference>
<dbReference type="GO" id="GO:0005829">
    <property type="term" value="C:cytosol"/>
    <property type="evidence" value="ECO:0007669"/>
    <property type="project" value="TreeGrafter"/>
</dbReference>
<dbReference type="Proteomes" id="UP000885750">
    <property type="component" value="Unassembled WGS sequence"/>
</dbReference>